<dbReference type="eggNOG" id="ENOG502SAXX">
    <property type="taxonomic scope" value="Eukaryota"/>
</dbReference>
<feature type="region of interest" description="Disordered" evidence="1">
    <location>
        <begin position="204"/>
        <end position="398"/>
    </location>
</feature>
<dbReference type="AlphaFoldDB" id="A0A093VTF6"/>
<reference evidence="2" key="1">
    <citation type="journal article" date="2014" name="PLoS Genet.">
        <title>Signature Gene Expression Reveals Novel Clues to the Molecular Mechanisms of Dimorphic Transition in Penicillium marneffei.</title>
        <authorList>
            <person name="Yang E."/>
            <person name="Wang G."/>
            <person name="Cai J."/>
            <person name="Woo P.C."/>
            <person name="Lau S.K."/>
            <person name="Yuen K.-Y."/>
            <person name="Chow W.-N."/>
            <person name="Lin X."/>
        </authorList>
    </citation>
    <scope>NUCLEOTIDE SEQUENCE [LARGE SCALE GENOMIC DNA]</scope>
    <source>
        <strain evidence="2">PM1</strain>
    </source>
</reference>
<protein>
    <submittedName>
        <fullName evidence="2">Uncharacterized protein</fullName>
    </submittedName>
</protein>
<proteinExistence type="predicted"/>
<dbReference type="HOGENOM" id="CLU_043406_0_0_1"/>
<feature type="compositionally biased region" description="Basic and acidic residues" evidence="1">
    <location>
        <begin position="237"/>
        <end position="256"/>
    </location>
</feature>
<feature type="region of interest" description="Disordered" evidence="1">
    <location>
        <begin position="1"/>
        <end position="167"/>
    </location>
</feature>
<evidence type="ECO:0000313" key="2">
    <source>
        <dbReference type="EMBL" id="KFX53294.1"/>
    </source>
</evidence>
<evidence type="ECO:0000256" key="1">
    <source>
        <dbReference type="SAM" id="MobiDB-lite"/>
    </source>
</evidence>
<feature type="compositionally biased region" description="Basic and acidic residues" evidence="1">
    <location>
        <begin position="204"/>
        <end position="225"/>
    </location>
</feature>
<comment type="caution">
    <text evidence="2">The sequence shown here is derived from an EMBL/GenBank/DDBJ whole genome shotgun (WGS) entry which is preliminary data.</text>
</comment>
<organism evidence="2">
    <name type="scientific">Talaromyces marneffei PM1</name>
    <dbReference type="NCBI Taxonomy" id="1077442"/>
    <lineage>
        <taxon>Eukaryota</taxon>
        <taxon>Fungi</taxon>
        <taxon>Dikarya</taxon>
        <taxon>Ascomycota</taxon>
        <taxon>Pezizomycotina</taxon>
        <taxon>Eurotiomycetes</taxon>
        <taxon>Eurotiomycetidae</taxon>
        <taxon>Eurotiales</taxon>
        <taxon>Trichocomaceae</taxon>
        <taxon>Talaromyces</taxon>
        <taxon>Talaromyces sect. Talaromyces</taxon>
    </lineage>
</organism>
<sequence length="398" mass="42825">MADQAIAVDEFAQTRGADDLFDDEIIPITGDQEIEHVAETSPEPEQHQEQPTDTATQQQPVPTSRRQRGHGRGAHEGGRGRGRGRGRGGRGGSDAGPKREAVKEAAVEAVEAPKDFESTEKTDDTIAEEKKDEDAESKAAKTENARVQAVRGDRSGTGGIKKPKLTEEELAERMAAAKLNAAKKAAAHARAEADEASFHQREAIAAEKRRQELANRKVMDSERERNRMRKLGAQTGREWDAEKKEEDYNGRRDRGSQFRRGMHGAVSGYVRRDQQTDGPETFVDDIPESRSRGGGRGRGGRGRGRGGAGRGGRGDFANSQDRLAPQTAPGISNESEFPSLPGKPSSKEAATATAAPTENTPTADKLSIPALEKVPSPISPLSPAEGTWAEQVDASEAL</sequence>
<feature type="compositionally biased region" description="Low complexity" evidence="1">
    <location>
        <begin position="348"/>
        <end position="363"/>
    </location>
</feature>
<dbReference type="EMBL" id="JPOX01000001">
    <property type="protein sequence ID" value="KFX53294.1"/>
    <property type="molecule type" value="Genomic_DNA"/>
</dbReference>
<feature type="compositionally biased region" description="Basic and acidic residues" evidence="1">
    <location>
        <begin position="96"/>
        <end position="144"/>
    </location>
</feature>
<name>A0A093VTF6_TALMA</name>
<feature type="compositionally biased region" description="Basic residues" evidence="1">
    <location>
        <begin position="293"/>
        <end position="304"/>
    </location>
</feature>
<feature type="compositionally biased region" description="Basic and acidic residues" evidence="1">
    <location>
        <begin position="33"/>
        <end position="50"/>
    </location>
</feature>
<feature type="compositionally biased region" description="Polar residues" evidence="1">
    <location>
        <begin position="51"/>
        <end position="64"/>
    </location>
</feature>
<accession>A0A093VTF6</accession>
<gene>
    <name evidence="2" type="ORF">GQ26_0011440</name>
</gene>